<dbReference type="AlphaFoldDB" id="A0A2T6ZCG4"/>
<name>A0A2T6ZCG4_TUBBO</name>
<feature type="compositionally biased region" description="Basic and acidic residues" evidence="1">
    <location>
        <begin position="14"/>
        <end position="34"/>
    </location>
</feature>
<sequence length="240" mass="25598">MPQPPPGANPWIEIKVKSKKASETKEKTTQKLKEDAARCKQTLGIAPIAPIVPITPITPLPPPLSSAPSSIASCTDTSHPGGGSPWKSHHWDILSCISAHIRLLLPHSSARNQFPGVGLEPNNPTIIAQNSPLPAVVGPRKGPSAPCMVLHIILLIRVTFWLSVELGDVKLAWEEIVPAVPNKRCIGTNRVPTIRRGNSCSVDEAGDSKGGALRETKPGIDQIVVDQFHLVGAIGSDIRP</sequence>
<evidence type="ECO:0000256" key="1">
    <source>
        <dbReference type="SAM" id="MobiDB-lite"/>
    </source>
</evidence>
<comment type="caution">
    <text evidence="2">The sequence shown here is derived from an EMBL/GenBank/DDBJ whole genome shotgun (WGS) entry which is preliminary data.</text>
</comment>
<accession>A0A2T6ZCG4</accession>
<evidence type="ECO:0000313" key="3">
    <source>
        <dbReference type="Proteomes" id="UP000244722"/>
    </source>
</evidence>
<proteinExistence type="predicted"/>
<dbReference type="Proteomes" id="UP000244722">
    <property type="component" value="Unassembled WGS sequence"/>
</dbReference>
<feature type="region of interest" description="Disordered" evidence="1">
    <location>
        <begin position="1"/>
        <end position="34"/>
    </location>
</feature>
<keyword evidence="3" id="KW-1185">Reference proteome</keyword>
<reference evidence="2 3" key="1">
    <citation type="submission" date="2017-04" db="EMBL/GenBank/DDBJ databases">
        <title>Draft genome sequence of Tuber borchii Vittad., a whitish edible truffle.</title>
        <authorList>
            <consortium name="DOE Joint Genome Institute"/>
            <person name="Murat C."/>
            <person name="Kuo A."/>
            <person name="Barry K.W."/>
            <person name="Clum A."/>
            <person name="Dockter R.B."/>
            <person name="Fauchery L."/>
            <person name="Iotti M."/>
            <person name="Kohler A."/>
            <person name="Labutti K."/>
            <person name="Lindquist E.A."/>
            <person name="Lipzen A."/>
            <person name="Ohm R.A."/>
            <person name="Wang M."/>
            <person name="Grigoriev I.V."/>
            <person name="Zambonelli A."/>
            <person name="Martin F.M."/>
        </authorList>
    </citation>
    <scope>NUCLEOTIDE SEQUENCE [LARGE SCALE GENOMIC DNA]</scope>
    <source>
        <strain evidence="2 3">Tbo3840</strain>
    </source>
</reference>
<dbReference type="EMBL" id="NESQ01000406">
    <property type="protein sequence ID" value="PUU73185.1"/>
    <property type="molecule type" value="Genomic_DNA"/>
</dbReference>
<evidence type="ECO:0000313" key="2">
    <source>
        <dbReference type="EMBL" id="PUU73185.1"/>
    </source>
</evidence>
<organism evidence="2 3">
    <name type="scientific">Tuber borchii</name>
    <name type="common">White truffle</name>
    <dbReference type="NCBI Taxonomy" id="42251"/>
    <lineage>
        <taxon>Eukaryota</taxon>
        <taxon>Fungi</taxon>
        <taxon>Dikarya</taxon>
        <taxon>Ascomycota</taxon>
        <taxon>Pezizomycotina</taxon>
        <taxon>Pezizomycetes</taxon>
        <taxon>Pezizales</taxon>
        <taxon>Tuberaceae</taxon>
        <taxon>Tuber</taxon>
    </lineage>
</organism>
<gene>
    <name evidence="2" type="ORF">B9Z19DRAFT_1135728</name>
</gene>
<protein>
    <submittedName>
        <fullName evidence="2">Uncharacterized protein</fullName>
    </submittedName>
</protein>